<sequence length="276" mass="30403">MADKSARTLIAKDTIERSSKIVVEHEQHGASVDSVFVRQQLPPLDPSVCPNPEHTPVAVDIINSDAFTVARNMMASDPAAKVAVLNLASDILPAGPWLQLMTTTQEEALCYSSTLYVTLKKEYYPWPNLGEGCIAGVYSPGVVIFRADLAHDCVELPREERRVVSVVTVAAPARAALTTDRQAFKDPSTLDYLREKIRLVYRMAAHNGQQYLILGAMGCGAYGCPPRVVATEMRDILVEAEFRGWFKKVVFAIYSRPGNGPGNFEIFEGIFKDVQV</sequence>
<evidence type="ECO:0000313" key="2">
    <source>
        <dbReference type="EMBL" id="KAJ7025594.1"/>
    </source>
</evidence>
<dbReference type="InterPro" id="IPR019261">
    <property type="entry name" value="PARG_cat_microbial"/>
</dbReference>
<dbReference type="InterPro" id="IPR012664">
    <property type="entry name" value="CHP02452"/>
</dbReference>
<organism evidence="2 3">
    <name type="scientific">Mycena alexandri</name>
    <dbReference type="NCBI Taxonomy" id="1745969"/>
    <lineage>
        <taxon>Eukaryota</taxon>
        <taxon>Fungi</taxon>
        <taxon>Dikarya</taxon>
        <taxon>Basidiomycota</taxon>
        <taxon>Agaricomycotina</taxon>
        <taxon>Agaricomycetes</taxon>
        <taxon>Agaricomycetidae</taxon>
        <taxon>Agaricales</taxon>
        <taxon>Marasmiineae</taxon>
        <taxon>Mycenaceae</taxon>
        <taxon>Mycena</taxon>
    </lineage>
</organism>
<name>A0AAD6SCX8_9AGAR</name>
<accession>A0AAD6SCX8</accession>
<keyword evidence="3" id="KW-1185">Reference proteome</keyword>
<dbReference type="NCBIfam" id="TIGR02452">
    <property type="entry name" value="TIGR02452 family protein"/>
    <property type="match status" value="1"/>
</dbReference>
<comment type="caution">
    <text evidence="2">The sequence shown here is derived from an EMBL/GenBank/DDBJ whole genome shotgun (WGS) entry which is preliminary data.</text>
</comment>
<evidence type="ECO:0000259" key="1">
    <source>
        <dbReference type="Pfam" id="PF10021"/>
    </source>
</evidence>
<dbReference type="Proteomes" id="UP001218188">
    <property type="component" value="Unassembled WGS sequence"/>
</dbReference>
<proteinExistence type="predicted"/>
<dbReference type="InterPro" id="IPR043472">
    <property type="entry name" value="Macro_dom-like"/>
</dbReference>
<dbReference type="EMBL" id="JARJCM010000151">
    <property type="protein sequence ID" value="KAJ7025594.1"/>
    <property type="molecule type" value="Genomic_DNA"/>
</dbReference>
<feature type="domain" description="Microbial-type PARG catalytic" evidence="1">
    <location>
        <begin position="50"/>
        <end position="146"/>
    </location>
</feature>
<dbReference type="PANTHER" id="PTHR35596">
    <property type="entry name" value="DUF2263 DOMAIN-CONTAINING PROTEIN"/>
    <property type="match status" value="1"/>
</dbReference>
<evidence type="ECO:0000313" key="3">
    <source>
        <dbReference type="Proteomes" id="UP001218188"/>
    </source>
</evidence>
<protein>
    <recommendedName>
        <fullName evidence="1">Microbial-type PARG catalytic domain-containing protein</fullName>
    </recommendedName>
</protein>
<dbReference type="Pfam" id="PF10021">
    <property type="entry name" value="PARG_cat_microb"/>
    <property type="match status" value="1"/>
</dbReference>
<dbReference type="PANTHER" id="PTHR35596:SF1">
    <property type="entry name" value="MICROBIAL-TYPE PARG CATALYTIC DOMAIN-CONTAINING PROTEIN"/>
    <property type="match status" value="1"/>
</dbReference>
<dbReference type="SUPFAM" id="SSF52949">
    <property type="entry name" value="Macro domain-like"/>
    <property type="match status" value="1"/>
</dbReference>
<dbReference type="Gene3D" id="3.40.220.10">
    <property type="entry name" value="Leucine Aminopeptidase, subunit E, domain 1"/>
    <property type="match status" value="1"/>
</dbReference>
<gene>
    <name evidence="2" type="ORF">C8F04DRAFT_134158</name>
</gene>
<dbReference type="PIRSF" id="PIRSF014899">
    <property type="entry name" value="UCP014899"/>
    <property type="match status" value="1"/>
</dbReference>
<reference evidence="2" key="1">
    <citation type="submission" date="2023-03" db="EMBL/GenBank/DDBJ databases">
        <title>Massive genome expansion in bonnet fungi (Mycena s.s.) driven by repeated elements and novel gene families across ecological guilds.</title>
        <authorList>
            <consortium name="Lawrence Berkeley National Laboratory"/>
            <person name="Harder C.B."/>
            <person name="Miyauchi S."/>
            <person name="Viragh M."/>
            <person name="Kuo A."/>
            <person name="Thoen E."/>
            <person name="Andreopoulos B."/>
            <person name="Lu D."/>
            <person name="Skrede I."/>
            <person name="Drula E."/>
            <person name="Henrissat B."/>
            <person name="Morin E."/>
            <person name="Kohler A."/>
            <person name="Barry K."/>
            <person name="LaButti K."/>
            <person name="Morin E."/>
            <person name="Salamov A."/>
            <person name="Lipzen A."/>
            <person name="Mereny Z."/>
            <person name="Hegedus B."/>
            <person name="Baldrian P."/>
            <person name="Stursova M."/>
            <person name="Weitz H."/>
            <person name="Taylor A."/>
            <person name="Grigoriev I.V."/>
            <person name="Nagy L.G."/>
            <person name="Martin F."/>
            <person name="Kauserud H."/>
        </authorList>
    </citation>
    <scope>NUCLEOTIDE SEQUENCE</scope>
    <source>
        <strain evidence="2">CBHHK200</strain>
    </source>
</reference>
<dbReference type="AlphaFoldDB" id="A0AAD6SCX8"/>